<dbReference type="EC" id="3.1.2.4" evidence="2"/>
<keyword evidence="3" id="KW-0378">Hydrolase</keyword>
<evidence type="ECO:0000313" key="5">
    <source>
        <dbReference type="EMBL" id="MBO3662554.1"/>
    </source>
</evidence>
<reference evidence="5" key="1">
    <citation type="submission" date="2021-03" db="EMBL/GenBank/DDBJ databases">
        <title>Microbacterium sp. nov., a novel actinobacterium isolated from cow dung.</title>
        <authorList>
            <person name="Zhang L."/>
        </authorList>
    </citation>
    <scope>NUCLEOTIDE SEQUENCE</scope>
    <source>
        <strain evidence="5">NEAU-LLB</strain>
    </source>
</reference>
<gene>
    <name evidence="5" type="ORF">J5V96_03410</name>
</gene>
<dbReference type="RefSeq" id="WP_208500217.1">
    <property type="nucleotide sequence ID" value="NZ_JAGFOA010000001.1"/>
</dbReference>
<protein>
    <recommendedName>
        <fullName evidence="2">3-hydroxyisobutyryl-CoA hydrolase</fullName>
        <ecNumber evidence="2">3.1.2.4</ecNumber>
    </recommendedName>
</protein>
<keyword evidence="6" id="KW-1185">Reference proteome</keyword>
<accession>A0A939QGK2</accession>
<dbReference type="GO" id="GO:0005829">
    <property type="term" value="C:cytosol"/>
    <property type="evidence" value="ECO:0007669"/>
    <property type="project" value="TreeGrafter"/>
</dbReference>
<dbReference type="SUPFAM" id="SSF52096">
    <property type="entry name" value="ClpP/crotonase"/>
    <property type="match status" value="1"/>
</dbReference>
<comment type="caution">
    <text evidence="5">The sequence shown here is derived from an EMBL/GenBank/DDBJ whole genome shotgun (WGS) entry which is preliminary data.</text>
</comment>
<evidence type="ECO:0000259" key="4">
    <source>
        <dbReference type="Pfam" id="PF16113"/>
    </source>
</evidence>
<evidence type="ECO:0000256" key="2">
    <source>
        <dbReference type="ARBA" id="ARBA00011915"/>
    </source>
</evidence>
<dbReference type="InterPro" id="IPR045004">
    <property type="entry name" value="ECH_dom"/>
</dbReference>
<evidence type="ECO:0000256" key="3">
    <source>
        <dbReference type="ARBA" id="ARBA00022801"/>
    </source>
</evidence>
<dbReference type="Gene3D" id="3.90.226.10">
    <property type="entry name" value="2-enoyl-CoA Hydratase, Chain A, domain 1"/>
    <property type="match status" value="1"/>
</dbReference>
<dbReference type="GO" id="GO:0006574">
    <property type="term" value="P:L-valine catabolic process"/>
    <property type="evidence" value="ECO:0007669"/>
    <property type="project" value="TreeGrafter"/>
</dbReference>
<evidence type="ECO:0000256" key="1">
    <source>
        <dbReference type="ARBA" id="ARBA00001709"/>
    </source>
</evidence>
<evidence type="ECO:0000313" key="6">
    <source>
        <dbReference type="Proteomes" id="UP000680132"/>
    </source>
</evidence>
<dbReference type="PANTHER" id="PTHR43176">
    <property type="entry name" value="3-HYDROXYISOBUTYRYL-COA HYDROLASE-RELATED"/>
    <property type="match status" value="1"/>
</dbReference>
<dbReference type="EMBL" id="JAGFOA010000001">
    <property type="protein sequence ID" value="MBO3662554.1"/>
    <property type="molecule type" value="Genomic_DNA"/>
</dbReference>
<name>A0A939QGK2_9MICO</name>
<dbReference type="NCBIfam" id="NF004127">
    <property type="entry name" value="PRK05617.1"/>
    <property type="match status" value="1"/>
</dbReference>
<comment type="catalytic activity">
    <reaction evidence="1">
        <text>3-hydroxy-2-methylpropanoyl-CoA + H2O = 3-hydroxy-2-methylpropanoate + CoA + H(+)</text>
        <dbReference type="Rhea" id="RHEA:20888"/>
        <dbReference type="ChEBI" id="CHEBI:11805"/>
        <dbReference type="ChEBI" id="CHEBI:15377"/>
        <dbReference type="ChEBI" id="CHEBI:15378"/>
        <dbReference type="ChEBI" id="CHEBI:57287"/>
        <dbReference type="ChEBI" id="CHEBI:57340"/>
        <dbReference type="EC" id="3.1.2.4"/>
    </reaction>
</comment>
<dbReference type="AlphaFoldDB" id="A0A939QGK2"/>
<dbReference type="CDD" id="cd06558">
    <property type="entry name" value="crotonase-like"/>
    <property type="match status" value="1"/>
</dbReference>
<dbReference type="GO" id="GO:0003860">
    <property type="term" value="F:3-hydroxyisobutyryl-CoA hydrolase activity"/>
    <property type="evidence" value="ECO:0007669"/>
    <property type="project" value="UniProtKB-EC"/>
</dbReference>
<proteinExistence type="predicted"/>
<dbReference type="Pfam" id="PF16113">
    <property type="entry name" value="ECH_2"/>
    <property type="match status" value="1"/>
</dbReference>
<dbReference type="Proteomes" id="UP000680132">
    <property type="component" value="Unassembled WGS sequence"/>
</dbReference>
<organism evidence="5 6">
    <name type="scientific">Microbacterium stercoris</name>
    <dbReference type="NCBI Taxonomy" id="2820289"/>
    <lineage>
        <taxon>Bacteria</taxon>
        <taxon>Bacillati</taxon>
        <taxon>Actinomycetota</taxon>
        <taxon>Actinomycetes</taxon>
        <taxon>Micrococcales</taxon>
        <taxon>Microbacteriaceae</taxon>
        <taxon>Microbacterium</taxon>
    </lineage>
</organism>
<dbReference type="InterPro" id="IPR032259">
    <property type="entry name" value="HIBYL-CoA-H"/>
</dbReference>
<sequence length="361" mass="38782">MTPSESAPRVVARKEGGLGTITLNRPEAINALDVGMIRSIRGVLDAWLTDPDVSVVLFVGAGERGFCAGGDVRHLHAAIREGDFDTPDEFFRGEYTLNACVGEYPKPIVVLADGVTMGGGIGIAGHAAVRVVTERSQLAMPETRIGFTPDAGGSWLLGRAPGRLGEYLALTSAVMGPADAIYTGFADHFVPSDRLPSVREALTTRADPGTPAELILLFDETLDAGPIERAQPWIDEAFAADTVAEIQDRLRALIDSGDHFEGDVTPAAALAALEERSPTALTITLAAVQSARWLRNLREALSQEYGLVTWFMRTQSDMVEGIRAQLVDKDRSPRWSPPALADVDPELVGDAFTFEVDRGLF</sequence>
<dbReference type="InterPro" id="IPR029045">
    <property type="entry name" value="ClpP/crotonase-like_dom_sf"/>
</dbReference>
<feature type="domain" description="Enoyl-CoA hydratase/isomerase" evidence="4">
    <location>
        <begin position="19"/>
        <end position="352"/>
    </location>
</feature>
<dbReference type="PANTHER" id="PTHR43176:SF3">
    <property type="entry name" value="3-HYDROXYISOBUTYRYL-COA HYDROLASE, MITOCHONDRIAL"/>
    <property type="match status" value="1"/>
</dbReference>